<dbReference type="Gene3D" id="3.90.79.10">
    <property type="entry name" value="Nucleoside Triphosphate Pyrophosphohydrolase"/>
    <property type="match status" value="1"/>
</dbReference>
<dbReference type="GO" id="GO:0006167">
    <property type="term" value="P:AMP biosynthetic process"/>
    <property type="evidence" value="ECO:0007669"/>
    <property type="project" value="TreeGrafter"/>
</dbReference>
<keyword evidence="1 3" id="KW-0378">Hydrolase</keyword>
<dbReference type="AlphaFoldDB" id="K1XYK4"/>
<dbReference type="GO" id="GO:0004081">
    <property type="term" value="F:bis(5'-nucleosyl)-tetraphosphatase (asymmetrical) activity"/>
    <property type="evidence" value="ECO:0007669"/>
    <property type="project" value="TreeGrafter"/>
</dbReference>
<name>K1XYK4_9BACT</name>
<dbReference type="GO" id="GO:0006754">
    <property type="term" value="P:ATP biosynthetic process"/>
    <property type="evidence" value="ECO:0007669"/>
    <property type="project" value="TreeGrafter"/>
</dbReference>
<dbReference type="EMBL" id="AMFJ01034115">
    <property type="protein sequence ID" value="EKD30222.1"/>
    <property type="molecule type" value="Genomic_DNA"/>
</dbReference>
<dbReference type="InterPro" id="IPR051325">
    <property type="entry name" value="Nudix_hydrolase_domain"/>
</dbReference>
<organism evidence="3">
    <name type="scientific">uncultured bacterium</name>
    <name type="common">gcode 4</name>
    <dbReference type="NCBI Taxonomy" id="1234023"/>
    <lineage>
        <taxon>Bacteria</taxon>
        <taxon>environmental samples</taxon>
    </lineage>
</organism>
<evidence type="ECO:0000259" key="2">
    <source>
        <dbReference type="PROSITE" id="PS51462"/>
    </source>
</evidence>
<proteinExistence type="predicted"/>
<dbReference type="PANTHER" id="PTHR21340:SF0">
    <property type="entry name" value="BIS(5'-NUCLEOSYL)-TETRAPHOSPHATASE [ASYMMETRICAL]"/>
    <property type="match status" value="1"/>
</dbReference>
<dbReference type="PANTHER" id="PTHR21340">
    <property type="entry name" value="DIADENOSINE 5,5-P1,P4-TETRAPHOSPHATE PYROPHOSPHOHYDROLASE MUTT"/>
    <property type="match status" value="1"/>
</dbReference>
<sequence>MNRIFEKSSGGIVYRKQKGKIEILLLEWENAKRAREFVLPKGHMENTETAKDTALREINEETGLAIEDLEVIKFMSKINYSFIASHREWSPVIEKDVYLFLVKYNGTADPVIEKDKRFYGFRWFSIEELKTANIKPDIHGFVKKNIQYM</sequence>
<reference evidence="3" key="1">
    <citation type="journal article" date="2012" name="Science">
        <title>Fermentation, hydrogen, and sulfur metabolism in multiple uncultivated bacterial phyla.</title>
        <authorList>
            <person name="Wrighton K.C."/>
            <person name="Thomas B.C."/>
            <person name="Sharon I."/>
            <person name="Miller C.S."/>
            <person name="Castelle C.J."/>
            <person name="VerBerkmoes N.C."/>
            <person name="Wilkins M.J."/>
            <person name="Hettich R.L."/>
            <person name="Lipton M.S."/>
            <person name="Williams K.H."/>
            <person name="Long P.E."/>
            <person name="Banfield J.F."/>
        </authorList>
    </citation>
    <scope>NUCLEOTIDE SEQUENCE [LARGE SCALE GENOMIC DNA]</scope>
</reference>
<accession>K1XYK4</accession>
<protein>
    <submittedName>
        <fullName evidence="3">AP4A hydrolase</fullName>
    </submittedName>
</protein>
<dbReference type="Pfam" id="PF00293">
    <property type="entry name" value="NUDIX"/>
    <property type="match status" value="1"/>
</dbReference>
<comment type="caution">
    <text evidence="3">The sequence shown here is derived from an EMBL/GenBank/DDBJ whole genome shotgun (WGS) entry which is preliminary data.</text>
</comment>
<dbReference type="InterPro" id="IPR015797">
    <property type="entry name" value="NUDIX_hydrolase-like_dom_sf"/>
</dbReference>
<dbReference type="SUPFAM" id="SSF55811">
    <property type="entry name" value="Nudix"/>
    <property type="match status" value="1"/>
</dbReference>
<evidence type="ECO:0000313" key="3">
    <source>
        <dbReference type="EMBL" id="EKD30222.1"/>
    </source>
</evidence>
<dbReference type="InterPro" id="IPR020084">
    <property type="entry name" value="NUDIX_hydrolase_CS"/>
</dbReference>
<dbReference type="InterPro" id="IPR000086">
    <property type="entry name" value="NUDIX_hydrolase_dom"/>
</dbReference>
<feature type="domain" description="Nudix hydrolase" evidence="2">
    <location>
        <begin position="4"/>
        <end position="147"/>
    </location>
</feature>
<dbReference type="PROSITE" id="PS00893">
    <property type="entry name" value="NUDIX_BOX"/>
    <property type="match status" value="1"/>
</dbReference>
<evidence type="ECO:0000256" key="1">
    <source>
        <dbReference type="ARBA" id="ARBA00022801"/>
    </source>
</evidence>
<gene>
    <name evidence="3" type="ORF">ACD_78C00115G0006</name>
</gene>
<dbReference type="PROSITE" id="PS51462">
    <property type="entry name" value="NUDIX"/>
    <property type="match status" value="1"/>
</dbReference>